<evidence type="ECO:0000256" key="3">
    <source>
        <dbReference type="ARBA" id="ARBA00022741"/>
    </source>
</evidence>
<dbReference type="InterPro" id="IPR027417">
    <property type="entry name" value="P-loop_NTPase"/>
</dbReference>
<dbReference type="Gene3D" id="3.40.50.300">
    <property type="entry name" value="P-loop containing nucleotide triphosphate hydrolases"/>
    <property type="match status" value="1"/>
</dbReference>
<keyword evidence="7" id="KW-1185">Reference proteome</keyword>
<comment type="similarity">
    <text evidence="1">Belongs to the ABC transporter superfamily.</text>
</comment>
<keyword evidence="3" id="KW-0547">Nucleotide-binding</keyword>
<reference evidence="6 7" key="1">
    <citation type="submission" date="2022-06" db="EMBL/GenBank/DDBJ databases">
        <title>Mesorhizobium sp. strain RP14 Genome sequencing and assembly.</title>
        <authorList>
            <person name="Kim I."/>
        </authorList>
    </citation>
    <scope>NUCLEOTIDE SEQUENCE [LARGE SCALE GENOMIC DNA]</scope>
    <source>
        <strain evidence="7">RP14(2022)</strain>
    </source>
</reference>
<dbReference type="PANTHER" id="PTHR46743">
    <property type="entry name" value="TEICHOIC ACIDS EXPORT ATP-BINDING PROTEIN TAGH"/>
    <property type="match status" value="1"/>
</dbReference>
<feature type="domain" description="ABC transporter" evidence="5">
    <location>
        <begin position="299"/>
        <end position="529"/>
    </location>
</feature>
<protein>
    <submittedName>
        <fullName evidence="6">ATP-binding cassette domain-containing protein</fullName>
    </submittedName>
</protein>
<dbReference type="SUPFAM" id="SSF52540">
    <property type="entry name" value="P-loop containing nucleoside triphosphate hydrolases"/>
    <property type="match status" value="1"/>
</dbReference>
<keyword evidence="2" id="KW-0813">Transport</keyword>
<dbReference type="CDD" id="cd03220">
    <property type="entry name" value="ABC_KpsT_Wzt"/>
    <property type="match status" value="1"/>
</dbReference>
<dbReference type="Pfam" id="PF00005">
    <property type="entry name" value="ABC_tran"/>
    <property type="match status" value="1"/>
</dbReference>
<dbReference type="EMBL" id="JAMXQS010000005">
    <property type="protein sequence ID" value="MCO6050160.1"/>
    <property type="molecule type" value="Genomic_DNA"/>
</dbReference>
<sequence>MAISDAVTAMEPGAGKSTWETLYRAAAERGAKVLAPRDTSGVTLPVGLEKVRIEAPVTDKSWQMTQDGLNFDVGPGERTRLWIQLPTEISVWVHMLIQPAFSPAAEPVAALRYLHDNDPEEVALRFRRSGVVVHKEVEIPMPAGRPMFFSIGVFNGILHLHLNGVPVYVRPARHPSATSFMLDVIGLAEGISNLHIPFLAVEAPDCFTSTVSEIDSALLATGYLEAARHSSVRHHLHETLHSLASARLAYDRTDVVELIGENRRAEGPFRDVLDDLLLDRLPDTTERQTLAANRPTPVIRVRDVSIELASNPAGKTFSDLIAKRRHSHVRLLHNLSFDGFSGDIIGIIGRNGAGKTTFLKSLVGAIPIAAGRIDIEERPILLRPGAGMQPDLTGRQNIYKTGLYMNMTMSEIDAMIDDVVRFAELEDHIDRPFKYYSDGMRARLIFSMATAMPRDILLLDELLSAGDMGFQERAMKRLHDFLARSKLVFVVQHTFDFVLTRCTKCLLLEKGIPVYFGEPRIATELYRELL</sequence>
<dbReference type="Proteomes" id="UP001205906">
    <property type="component" value="Unassembled WGS sequence"/>
</dbReference>
<dbReference type="InterPro" id="IPR015860">
    <property type="entry name" value="ABC_transpr_TagH-like"/>
</dbReference>
<organism evidence="6 7">
    <name type="scientific">Mesorhizobium liriopis</name>
    <dbReference type="NCBI Taxonomy" id="2953882"/>
    <lineage>
        <taxon>Bacteria</taxon>
        <taxon>Pseudomonadati</taxon>
        <taxon>Pseudomonadota</taxon>
        <taxon>Alphaproteobacteria</taxon>
        <taxon>Hyphomicrobiales</taxon>
        <taxon>Phyllobacteriaceae</taxon>
        <taxon>Mesorhizobium</taxon>
    </lineage>
</organism>
<keyword evidence="4 6" id="KW-0067">ATP-binding</keyword>
<evidence type="ECO:0000256" key="4">
    <source>
        <dbReference type="ARBA" id="ARBA00022840"/>
    </source>
</evidence>
<proteinExistence type="inferred from homology"/>
<gene>
    <name evidence="6" type="ORF">NGM99_10200</name>
</gene>
<dbReference type="PANTHER" id="PTHR46743:SF2">
    <property type="entry name" value="TEICHOIC ACIDS EXPORT ATP-BINDING PROTEIN TAGH"/>
    <property type="match status" value="1"/>
</dbReference>
<evidence type="ECO:0000313" key="7">
    <source>
        <dbReference type="Proteomes" id="UP001205906"/>
    </source>
</evidence>
<evidence type="ECO:0000256" key="2">
    <source>
        <dbReference type="ARBA" id="ARBA00022448"/>
    </source>
</evidence>
<accession>A0ABT1C5Q9</accession>
<dbReference type="SMART" id="SM00382">
    <property type="entry name" value="AAA"/>
    <property type="match status" value="1"/>
</dbReference>
<name>A0ABT1C5Q9_9HYPH</name>
<comment type="caution">
    <text evidence="6">The sequence shown here is derived from an EMBL/GenBank/DDBJ whole genome shotgun (WGS) entry which is preliminary data.</text>
</comment>
<dbReference type="InterPro" id="IPR050683">
    <property type="entry name" value="Bact_Polysacc_Export_ATP-bd"/>
</dbReference>
<evidence type="ECO:0000259" key="5">
    <source>
        <dbReference type="PROSITE" id="PS50893"/>
    </source>
</evidence>
<evidence type="ECO:0000256" key="1">
    <source>
        <dbReference type="ARBA" id="ARBA00005417"/>
    </source>
</evidence>
<dbReference type="RefSeq" id="WP_252818563.1">
    <property type="nucleotide sequence ID" value="NZ_JAMXQS010000005.1"/>
</dbReference>
<dbReference type="InterPro" id="IPR003439">
    <property type="entry name" value="ABC_transporter-like_ATP-bd"/>
</dbReference>
<dbReference type="PROSITE" id="PS50893">
    <property type="entry name" value="ABC_TRANSPORTER_2"/>
    <property type="match status" value="1"/>
</dbReference>
<evidence type="ECO:0000313" key="6">
    <source>
        <dbReference type="EMBL" id="MCO6050160.1"/>
    </source>
</evidence>
<dbReference type="GO" id="GO:0005524">
    <property type="term" value="F:ATP binding"/>
    <property type="evidence" value="ECO:0007669"/>
    <property type="project" value="UniProtKB-KW"/>
</dbReference>
<dbReference type="InterPro" id="IPR003593">
    <property type="entry name" value="AAA+_ATPase"/>
</dbReference>